<dbReference type="Proteomes" id="UP000554482">
    <property type="component" value="Unassembled WGS sequence"/>
</dbReference>
<evidence type="ECO:0000256" key="1">
    <source>
        <dbReference type="SAM" id="MobiDB-lite"/>
    </source>
</evidence>
<dbReference type="EMBL" id="JABWDY010000541">
    <property type="protein sequence ID" value="KAF5208054.1"/>
    <property type="molecule type" value="Genomic_DNA"/>
</dbReference>
<organism evidence="2 3">
    <name type="scientific">Thalictrum thalictroides</name>
    <name type="common">Rue-anemone</name>
    <name type="synonym">Anemone thalictroides</name>
    <dbReference type="NCBI Taxonomy" id="46969"/>
    <lineage>
        <taxon>Eukaryota</taxon>
        <taxon>Viridiplantae</taxon>
        <taxon>Streptophyta</taxon>
        <taxon>Embryophyta</taxon>
        <taxon>Tracheophyta</taxon>
        <taxon>Spermatophyta</taxon>
        <taxon>Magnoliopsida</taxon>
        <taxon>Ranunculales</taxon>
        <taxon>Ranunculaceae</taxon>
        <taxon>Thalictroideae</taxon>
        <taxon>Thalictrum</taxon>
    </lineage>
</organism>
<feature type="compositionally biased region" description="Basic and acidic residues" evidence="1">
    <location>
        <begin position="41"/>
        <end position="52"/>
    </location>
</feature>
<proteinExistence type="predicted"/>
<protein>
    <submittedName>
        <fullName evidence="2">Uncharacterized protein</fullName>
    </submittedName>
</protein>
<accession>A0A7J6XE78</accession>
<reference evidence="2 3" key="1">
    <citation type="submission" date="2020-06" db="EMBL/GenBank/DDBJ databases">
        <title>Transcriptomic and genomic resources for Thalictrum thalictroides and T. hernandezii: Facilitating candidate gene discovery in an emerging model plant lineage.</title>
        <authorList>
            <person name="Arias T."/>
            <person name="Riano-Pachon D.M."/>
            <person name="Di Stilio V.S."/>
        </authorList>
    </citation>
    <scope>NUCLEOTIDE SEQUENCE [LARGE SCALE GENOMIC DNA]</scope>
    <source>
        <strain evidence="3">cv. WT478/WT964</strain>
        <tissue evidence="2">Leaves</tissue>
    </source>
</reference>
<gene>
    <name evidence="2" type="ORF">FRX31_002359</name>
</gene>
<keyword evidence="3" id="KW-1185">Reference proteome</keyword>
<sequence>MGNTESNDDTTRDEYLQRPSFRTESSMDFRHRHQPPQTVDVEPHHQSQRIDDNFSSLDQQPSADLQWRPRIML</sequence>
<comment type="caution">
    <text evidence="2">The sequence shown here is derived from an EMBL/GenBank/DDBJ whole genome shotgun (WGS) entry which is preliminary data.</text>
</comment>
<feature type="region of interest" description="Disordered" evidence="1">
    <location>
        <begin position="1"/>
        <end position="73"/>
    </location>
</feature>
<name>A0A7J6XE78_THATH</name>
<evidence type="ECO:0000313" key="3">
    <source>
        <dbReference type="Proteomes" id="UP000554482"/>
    </source>
</evidence>
<feature type="compositionally biased region" description="Polar residues" evidence="1">
    <location>
        <begin position="53"/>
        <end position="63"/>
    </location>
</feature>
<dbReference type="AlphaFoldDB" id="A0A7J6XE78"/>
<evidence type="ECO:0000313" key="2">
    <source>
        <dbReference type="EMBL" id="KAF5208054.1"/>
    </source>
</evidence>